<dbReference type="Proteomes" id="UP001589783">
    <property type="component" value="Unassembled WGS sequence"/>
</dbReference>
<organism evidence="2 3">
    <name type="scientific">Gordonia phosphorivorans</name>
    <dbReference type="NCBI Taxonomy" id="1056982"/>
    <lineage>
        <taxon>Bacteria</taxon>
        <taxon>Bacillati</taxon>
        <taxon>Actinomycetota</taxon>
        <taxon>Actinomycetes</taxon>
        <taxon>Mycobacteriales</taxon>
        <taxon>Gordoniaceae</taxon>
        <taxon>Gordonia</taxon>
    </lineage>
</organism>
<comment type="caution">
    <text evidence="2">The sequence shown here is derived from an EMBL/GenBank/DDBJ whole genome shotgun (WGS) entry which is preliminary data.</text>
</comment>
<sequence length="127" mass="13674">MNAERFDDAYAPDGAITLRHLQIHDEMGDSVRCLATLTVDHRDLHLETSAHGTIGAVSEMLYGLGFGVEIVGLYHQTDGAEVTAYLQCTRDGERCWSYGRAANGDEATVHALIAAANQLTGRLPAAC</sequence>
<gene>
    <name evidence="2" type="ORF">ACFFJD_08195</name>
</gene>
<dbReference type="RefSeq" id="WP_382362939.1">
    <property type="nucleotide sequence ID" value="NZ_JBHLWV010000016.1"/>
</dbReference>
<proteinExistence type="predicted"/>
<evidence type="ECO:0000256" key="1">
    <source>
        <dbReference type="ARBA" id="ARBA00022679"/>
    </source>
</evidence>
<keyword evidence="1" id="KW-0808">Transferase</keyword>
<reference evidence="2 3" key="1">
    <citation type="submission" date="2024-09" db="EMBL/GenBank/DDBJ databases">
        <authorList>
            <person name="Sun Q."/>
            <person name="Mori K."/>
        </authorList>
    </citation>
    <scope>NUCLEOTIDE SEQUENCE [LARGE SCALE GENOMIC DNA]</scope>
    <source>
        <strain evidence="2 3">CCM 7957</strain>
    </source>
</reference>
<evidence type="ECO:0000313" key="3">
    <source>
        <dbReference type="Proteomes" id="UP001589783"/>
    </source>
</evidence>
<keyword evidence="3" id="KW-1185">Reference proteome</keyword>
<dbReference type="SUPFAM" id="SSF110921">
    <property type="entry name" value="2-isopropylmalate synthase LeuA, allosteric (dimerisation) domain"/>
    <property type="match status" value="1"/>
</dbReference>
<dbReference type="InterPro" id="IPR036230">
    <property type="entry name" value="LeuA_allosteric_dom_sf"/>
</dbReference>
<dbReference type="Gene3D" id="3.30.160.270">
    <property type="match status" value="1"/>
</dbReference>
<evidence type="ECO:0000313" key="2">
    <source>
        <dbReference type="EMBL" id="MFC0314830.1"/>
    </source>
</evidence>
<protein>
    <recommendedName>
        <fullName evidence="4">2-isopropylmalate synthase LeuA allosteric (dimerisation) domain-containing protein</fullName>
    </recommendedName>
</protein>
<dbReference type="EMBL" id="JBHLWV010000016">
    <property type="protein sequence ID" value="MFC0314830.1"/>
    <property type="molecule type" value="Genomic_DNA"/>
</dbReference>
<accession>A0ABV6H9J1</accession>
<name>A0ABV6H9J1_9ACTN</name>
<evidence type="ECO:0008006" key="4">
    <source>
        <dbReference type="Google" id="ProtNLM"/>
    </source>
</evidence>